<evidence type="ECO:0000313" key="2">
    <source>
        <dbReference type="Proteomes" id="UP000198596"/>
    </source>
</evidence>
<sequence length="72" mass="8362">MFITSHRIRKPVTYILGISYQLDESYNSPEGVKECLDFSKQSALTLDTFTVELTIFISNLKQKEKKLNVNEF</sequence>
<name>A0A1I2IF26_9FLAO</name>
<reference evidence="2" key="1">
    <citation type="submission" date="2016-10" db="EMBL/GenBank/DDBJ databases">
        <authorList>
            <person name="Varghese N."/>
            <person name="Submissions S."/>
        </authorList>
    </citation>
    <scope>NUCLEOTIDE SEQUENCE [LARGE SCALE GENOMIC DNA]</scope>
    <source>
        <strain evidence="2">CGMCC 1.9227</strain>
    </source>
</reference>
<dbReference type="EMBL" id="FONQ01000019">
    <property type="protein sequence ID" value="SFF39436.1"/>
    <property type="molecule type" value="Genomic_DNA"/>
</dbReference>
<dbReference type="AlphaFoldDB" id="A0A1I2IF26"/>
<protein>
    <submittedName>
        <fullName evidence="1">Uncharacterized protein</fullName>
    </submittedName>
</protein>
<accession>A0A1I2IF26</accession>
<dbReference type="OrthoDB" id="9766459at2"/>
<organism evidence="1 2">
    <name type="scientific">Flavobacterium xueshanense</name>
    <dbReference type="NCBI Taxonomy" id="935223"/>
    <lineage>
        <taxon>Bacteria</taxon>
        <taxon>Pseudomonadati</taxon>
        <taxon>Bacteroidota</taxon>
        <taxon>Flavobacteriia</taxon>
        <taxon>Flavobacteriales</taxon>
        <taxon>Flavobacteriaceae</taxon>
        <taxon>Flavobacterium</taxon>
    </lineage>
</organism>
<gene>
    <name evidence="1" type="ORF">SAMN04488131_11921</name>
</gene>
<dbReference type="Proteomes" id="UP000198596">
    <property type="component" value="Unassembled WGS sequence"/>
</dbReference>
<evidence type="ECO:0000313" key="1">
    <source>
        <dbReference type="EMBL" id="SFF39436.1"/>
    </source>
</evidence>
<proteinExistence type="predicted"/>
<dbReference type="STRING" id="935223.SAMN04488131_11921"/>
<dbReference type="RefSeq" id="WP_091208267.1">
    <property type="nucleotide sequence ID" value="NZ_FONQ01000019.1"/>
</dbReference>
<keyword evidence="2" id="KW-1185">Reference proteome</keyword>